<dbReference type="Proteomes" id="UP001497512">
    <property type="component" value="Chromosome 1"/>
</dbReference>
<evidence type="ECO:0000313" key="2">
    <source>
        <dbReference type="EMBL" id="CAK9189804.1"/>
    </source>
</evidence>
<gene>
    <name evidence="2" type="ORF">CSSPTR1EN2_LOCUS455</name>
</gene>
<dbReference type="PANTHER" id="PTHR34673">
    <property type="entry name" value="COLD-REGULATED PROTEIN"/>
    <property type="match status" value="1"/>
</dbReference>
<keyword evidence="1" id="KW-0472">Membrane</keyword>
<feature type="transmembrane region" description="Helical" evidence="1">
    <location>
        <begin position="30"/>
        <end position="50"/>
    </location>
</feature>
<evidence type="ECO:0000313" key="3">
    <source>
        <dbReference type="Proteomes" id="UP001497512"/>
    </source>
</evidence>
<dbReference type="PANTHER" id="PTHR34673:SF1">
    <property type="entry name" value="COLD-REGULATED PROTEIN"/>
    <property type="match status" value="1"/>
</dbReference>
<accession>A0ABP0T8F6</accession>
<keyword evidence="1" id="KW-0812">Transmembrane</keyword>
<reference evidence="2 3" key="1">
    <citation type="submission" date="2024-02" db="EMBL/GenBank/DDBJ databases">
        <authorList>
            <consortium name="ELIXIR-Norway"/>
            <consortium name="Elixir Norway"/>
        </authorList>
    </citation>
    <scope>NUCLEOTIDE SEQUENCE [LARGE SCALE GENOMIC DNA]</scope>
</reference>
<dbReference type="EMBL" id="OZ019893">
    <property type="protein sequence ID" value="CAK9189804.1"/>
    <property type="molecule type" value="Genomic_DNA"/>
</dbReference>
<keyword evidence="1" id="KW-1133">Transmembrane helix</keyword>
<keyword evidence="3" id="KW-1185">Reference proteome</keyword>
<sequence length="76" mass="8203">MACIPIPLCIECGSPDNPCRCKIVGPTLGFVAFCLAALVEWPVGGVVWCCDRKAGRRIMEQPAMRVRPAVSNAIPF</sequence>
<name>A0ABP0T8F6_9BRYO</name>
<proteinExistence type="predicted"/>
<organism evidence="2 3">
    <name type="scientific">Sphagnum troendelagicum</name>
    <dbReference type="NCBI Taxonomy" id="128251"/>
    <lineage>
        <taxon>Eukaryota</taxon>
        <taxon>Viridiplantae</taxon>
        <taxon>Streptophyta</taxon>
        <taxon>Embryophyta</taxon>
        <taxon>Bryophyta</taxon>
        <taxon>Sphagnophytina</taxon>
        <taxon>Sphagnopsida</taxon>
        <taxon>Sphagnales</taxon>
        <taxon>Sphagnaceae</taxon>
        <taxon>Sphagnum</taxon>
    </lineage>
</organism>
<evidence type="ECO:0000256" key="1">
    <source>
        <dbReference type="SAM" id="Phobius"/>
    </source>
</evidence>
<protein>
    <submittedName>
        <fullName evidence="2">Uncharacterized protein</fullName>
    </submittedName>
</protein>